<evidence type="ECO:0000313" key="7">
    <source>
        <dbReference type="Proteomes" id="UP000187608"/>
    </source>
</evidence>
<sequence length="298" mass="34165">MKKEFIVKKEGRVQDVLRREASISRRMVRELKKHGRFERDGWPLEHYDMLSEEDRLSVFFPEIEVYPYEPGHEPLDVVYEDEDLLLINKPAGIAVTPSAIHPHNTVVQNVLGHYERQNLKRTVHLVTRLDKDTSGLLLIAKHPYIHSLFYNREQKLSRTYVALAEGILKEKSGSVKSPIGRAKDSIIQREVLSEGKPAVTHYEVLKEEEARSVLRLKLETGRTHQIRVHLSSIGHPLVGDTLYGEGDDFRLTSGQALHSAELAFTHPWTGEEMHFHSSPSFCSKEANFSGWKEREEGT</sequence>
<dbReference type="GO" id="GO:0140098">
    <property type="term" value="F:catalytic activity, acting on RNA"/>
    <property type="evidence" value="ECO:0007669"/>
    <property type="project" value="UniProtKB-ARBA"/>
</dbReference>
<dbReference type="InterPro" id="IPR050188">
    <property type="entry name" value="RluA_PseudoU_synthase"/>
</dbReference>
<dbReference type="AlphaFoldDB" id="A0A1N7JEY1"/>
<dbReference type="PROSITE" id="PS01129">
    <property type="entry name" value="PSI_RLU"/>
    <property type="match status" value="1"/>
</dbReference>
<dbReference type="RefSeq" id="WP_234983155.1">
    <property type="nucleotide sequence ID" value="NZ_FTOC01000005.1"/>
</dbReference>
<keyword evidence="7" id="KW-1185">Reference proteome</keyword>
<dbReference type="EMBL" id="FTOC01000005">
    <property type="protein sequence ID" value="SIS47868.1"/>
    <property type="molecule type" value="Genomic_DNA"/>
</dbReference>
<dbReference type="SUPFAM" id="SSF55120">
    <property type="entry name" value="Pseudouridine synthase"/>
    <property type="match status" value="1"/>
</dbReference>
<feature type="domain" description="Pseudouridine synthase RsuA/RluA-like" evidence="5">
    <location>
        <begin position="83"/>
        <end position="232"/>
    </location>
</feature>
<dbReference type="InterPro" id="IPR006224">
    <property type="entry name" value="PsdUridine_synth_RluA-like_CS"/>
</dbReference>
<evidence type="ECO:0000256" key="2">
    <source>
        <dbReference type="ARBA" id="ARBA00010876"/>
    </source>
</evidence>
<dbReference type="CDD" id="cd02869">
    <property type="entry name" value="PseudoU_synth_RluA_like"/>
    <property type="match status" value="1"/>
</dbReference>
<dbReference type="GO" id="GO:0009982">
    <property type="term" value="F:pseudouridine synthase activity"/>
    <property type="evidence" value="ECO:0007669"/>
    <property type="project" value="InterPro"/>
</dbReference>
<dbReference type="PANTHER" id="PTHR21600:SF35">
    <property type="entry name" value="PSEUDOURIDINE SYNTHASE"/>
    <property type="match status" value="1"/>
</dbReference>
<reference evidence="7" key="1">
    <citation type="submission" date="2017-01" db="EMBL/GenBank/DDBJ databases">
        <authorList>
            <person name="Varghese N."/>
            <person name="Submissions S."/>
        </authorList>
    </citation>
    <scope>NUCLEOTIDE SEQUENCE [LARGE SCALE GENOMIC DNA]</scope>
    <source>
        <strain evidence="7">DSM 23127</strain>
    </source>
</reference>
<feature type="active site" evidence="3">
    <location>
        <position position="130"/>
    </location>
</feature>
<gene>
    <name evidence="6" type="ORF">SAMN05421687_105163</name>
</gene>
<dbReference type="PANTHER" id="PTHR21600">
    <property type="entry name" value="MITOCHONDRIAL RNA PSEUDOURIDINE SYNTHASE"/>
    <property type="match status" value="1"/>
</dbReference>
<dbReference type="InterPro" id="IPR020103">
    <property type="entry name" value="PsdUridine_synth_cat_dom_sf"/>
</dbReference>
<dbReference type="NCBIfam" id="TIGR00005">
    <property type="entry name" value="rluA_subfam"/>
    <property type="match status" value="1"/>
</dbReference>
<accession>A0A1N7JEY1</accession>
<evidence type="ECO:0000256" key="3">
    <source>
        <dbReference type="PIRSR" id="PIRSR606225-1"/>
    </source>
</evidence>
<comment type="catalytic activity">
    <reaction evidence="1 4">
        <text>a uridine in RNA = a pseudouridine in RNA</text>
        <dbReference type="Rhea" id="RHEA:48348"/>
        <dbReference type="Rhea" id="RHEA-COMP:12068"/>
        <dbReference type="Rhea" id="RHEA-COMP:12069"/>
        <dbReference type="ChEBI" id="CHEBI:65314"/>
        <dbReference type="ChEBI" id="CHEBI:65315"/>
    </reaction>
</comment>
<dbReference type="InterPro" id="IPR006145">
    <property type="entry name" value="PsdUridine_synth_RsuA/RluA"/>
</dbReference>
<comment type="similarity">
    <text evidence="2 4">Belongs to the pseudouridine synthase RluA family.</text>
</comment>
<dbReference type="Proteomes" id="UP000187608">
    <property type="component" value="Unassembled WGS sequence"/>
</dbReference>
<dbReference type="GO" id="GO:0003723">
    <property type="term" value="F:RNA binding"/>
    <property type="evidence" value="ECO:0007669"/>
    <property type="project" value="InterPro"/>
</dbReference>
<evidence type="ECO:0000259" key="5">
    <source>
        <dbReference type="Pfam" id="PF00849"/>
    </source>
</evidence>
<comment type="function">
    <text evidence="4">Responsible for synthesis of pseudouridine from uracil.</text>
</comment>
<dbReference type="GO" id="GO:0000455">
    <property type="term" value="P:enzyme-directed rRNA pseudouridine synthesis"/>
    <property type="evidence" value="ECO:0007669"/>
    <property type="project" value="TreeGrafter"/>
</dbReference>
<proteinExistence type="inferred from homology"/>
<keyword evidence="4" id="KW-0413">Isomerase</keyword>
<dbReference type="EC" id="5.4.99.-" evidence="4"/>
<evidence type="ECO:0000313" key="6">
    <source>
        <dbReference type="EMBL" id="SIS47868.1"/>
    </source>
</evidence>
<dbReference type="Gene3D" id="3.30.2350.10">
    <property type="entry name" value="Pseudouridine synthase"/>
    <property type="match status" value="1"/>
</dbReference>
<evidence type="ECO:0000256" key="1">
    <source>
        <dbReference type="ARBA" id="ARBA00000073"/>
    </source>
</evidence>
<name>A0A1N7JEY1_9BACI</name>
<dbReference type="Pfam" id="PF00849">
    <property type="entry name" value="PseudoU_synth_2"/>
    <property type="match status" value="1"/>
</dbReference>
<protein>
    <recommendedName>
        <fullName evidence="4">Pseudouridine synthase</fullName>
        <ecNumber evidence="4">5.4.99.-</ecNumber>
    </recommendedName>
</protein>
<dbReference type="InterPro" id="IPR006225">
    <property type="entry name" value="PsdUridine_synth_RluC/D"/>
</dbReference>
<evidence type="ECO:0000256" key="4">
    <source>
        <dbReference type="RuleBase" id="RU362028"/>
    </source>
</evidence>
<organism evidence="6 7">
    <name type="scientific">Salimicrobium flavidum</name>
    <dbReference type="NCBI Taxonomy" id="570947"/>
    <lineage>
        <taxon>Bacteria</taxon>
        <taxon>Bacillati</taxon>
        <taxon>Bacillota</taxon>
        <taxon>Bacilli</taxon>
        <taxon>Bacillales</taxon>
        <taxon>Bacillaceae</taxon>
        <taxon>Salimicrobium</taxon>
    </lineage>
</organism>
<dbReference type="STRING" id="570947.SAMN05421687_105163"/>